<proteinExistence type="predicted"/>
<evidence type="ECO:0000313" key="3">
    <source>
        <dbReference type="Proteomes" id="UP000572817"/>
    </source>
</evidence>
<dbReference type="AlphaFoldDB" id="A0A8H4J1L0"/>
<name>A0A8H4J1L0_9PEZI</name>
<gene>
    <name evidence="2" type="ORF">GTA08_BOTSDO13092</name>
</gene>
<sequence length="106" mass="11586">MARPARSASHLPSKLGRRPVAPPAAWYAAPDILDETNTHYLIAWEGDDPATCASFEPPWQPKRNANAALVQGDGREPQDSRKASFPARAIVAECGHQYRVAWAPDP</sequence>
<feature type="region of interest" description="Disordered" evidence="1">
    <location>
        <begin position="1"/>
        <end position="20"/>
    </location>
</feature>
<evidence type="ECO:0000313" key="2">
    <source>
        <dbReference type="EMBL" id="KAF4311297.1"/>
    </source>
</evidence>
<comment type="caution">
    <text evidence="2">The sequence shown here is derived from an EMBL/GenBank/DDBJ whole genome shotgun (WGS) entry which is preliminary data.</text>
</comment>
<keyword evidence="3" id="KW-1185">Reference proteome</keyword>
<evidence type="ECO:0008006" key="4">
    <source>
        <dbReference type="Google" id="ProtNLM"/>
    </source>
</evidence>
<dbReference type="OrthoDB" id="3647690at2759"/>
<reference evidence="2" key="1">
    <citation type="submission" date="2020-04" db="EMBL/GenBank/DDBJ databases">
        <title>Genome Assembly and Annotation of Botryosphaeria dothidea sdau 11-99, a Latent Pathogen of Apple Fruit Ring Rot in China.</title>
        <authorList>
            <person name="Yu C."/>
            <person name="Diao Y."/>
            <person name="Lu Q."/>
            <person name="Zhao J."/>
            <person name="Cui S."/>
            <person name="Peng C."/>
            <person name="He B."/>
            <person name="Liu H."/>
        </authorList>
    </citation>
    <scope>NUCLEOTIDE SEQUENCE [LARGE SCALE GENOMIC DNA]</scope>
    <source>
        <strain evidence="2">Sdau11-99</strain>
    </source>
</reference>
<organism evidence="2 3">
    <name type="scientific">Botryosphaeria dothidea</name>
    <dbReference type="NCBI Taxonomy" id="55169"/>
    <lineage>
        <taxon>Eukaryota</taxon>
        <taxon>Fungi</taxon>
        <taxon>Dikarya</taxon>
        <taxon>Ascomycota</taxon>
        <taxon>Pezizomycotina</taxon>
        <taxon>Dothideomycetes</taxon>
        <taxon>Dothideomycetes incertae sedis</taxon>
        <taxon>Botryosphaeriales</taxon>
        <taxon>Botryosphaeriaceae</taxon>
        <taxon>Botryosphaeria</taxon>
    </lineage>
</organism>
<dbReference type="Proteomes" id="UP000572817">
    <property type="component" value="Unassembled WGS sequence"/>
</dbReference>
<protein>
    <recommendedName>
        <fullName evidence="4">Chromo domain-containing protein</fullName>
    </recommendedName>
</protein>
<accession>A0A8H4J1L0</accession>
<dbReference type="EMBL" id="WWBZ02000010">
    <property type="protein sequence ID" value="KAF4311297.1"/>
    <property type="molecule type" value="Genomic_DNA"/>
</dbReference>
<evidence type="ECO:0000256" key="1">
    <source>
        <dbReference type="SAM" id="MobiDB-lite"/>
    </source>
</evidence>